<evidence type="ECO:0000256" key="7">
    <source>
        <dbReference type="ARBA" id="ARBA00022781"/>
    </source>
</evidence>
<keyword evidence="8" id="KW-0630">Potassium</keyword>
<evidence type="ECO:0000256" key="3">
    <source>
        <dbReference type="ARBA" id="ARBA00022449"/>
    </source>
</evidence>
<keyword evidence="3" id="KW-0050">Antiport</keyword>
<proteinExistence type="inferred from homology"/>
<evidence type="ECO:0000256" key="9">
    <source>
        <dbReference type="ARBA" id="ARBA00022989"/>
    </source>
</evidence>
<dbReference type="PANTHER" id="PTHR33650:SF2">
    <property type="entry name" value="CHLOROPLAST ENVELOPE MEMBRANE PROTEIN"/>
    <property type="match status" value="1"/>
</dbReference>
<dbReference type="GO" id="GO:1902600">
    <property type="term" value="P:proton transmembrane transport"/>
    <property type="evidence" value="ECO:0007669"/>
    <property type="project" value="UniProtKB-KW"/>
</dbReference>
<dbReference type="RefSeq" id="YP_009724516.1">
    <property type="nucleotide sequence ID" value="NC_045514.1"/>
</dbReference>
<protein>
    <submittedName>
        <fullName evidence="14">Chloroplast envelope membrane protein</fullName>
    </submittedName>
</protein>
<geneLocation type="chloroplast" evidence="14"/>
<dbReference type="AlphaFoldDB" id="A0A650F350"/>
<feature type="transmembrane region" description="Helical" evidence="13">
    <location>
        <begin position="6"/>
        <end position="23"/>
    </location>
</feature>
<keyword evidence="11 13" id="KW-0472">Membrane</keyword>
<evidence type="ECO:0000256" key="11">
    <source>
        <dbReference type="ARBA" id="ARBA00023136"/>
    </source>
</evidence>
<keyword evidence="14" id="KW-0150">Chloroplast</keyword>
<keyword evidence="6" id="KW-1001">Plastid inner membrane</keyword>
<dbReference type="GO" id="GO:0015297">
    <property type="term" value="F:antiporter activity"/>
    <property type="evidence" value="ECO:0007669"/>
    <property type="project" value="UniProtKB-KW"/>
</dbReference>
<evidence type="ECO:0000256" key="12">
    <source>
        <dbReference type="ARBA" id="ARBA00043980"/>
    </source>
</evidence>
<evidence type="ECO:0000256" key="5">
    <source>
        <dbReference type="ARBA" id="ARBA00022692"/>
    </source>
</evidence>
<dbReference type="PANTHER" id="PTHR33650">
    <property type="entry name" value="CHLOROPLAST ENVELOPE MEMBRANE PROTEIN-RELATED"/>
    <property type="match status" value="1"/>
</dbReference>
<sequence length="228" mass="27776">MAKKKAFIPLLYLTSIVFLPWWISFSFKKNMESWVTNWSNTRQSEIFLNDIQEKSILKKIHRIRGTLTLGCNDKGIPGNTSTKPSYRNLQRNDPIDQDAQRRSYSYDFALLDKYNLFPYFKWLFYSRYSRTYYSYLLGSRIPIYRKRHNKSFFYSFINWFMYRIPFDPWLGTNDWFCLYRFWICSYCSNYIRSCFHFSSHSRYNFEILDFPLFKSCISVTCSDLSFNE</sequence>
<dbReference type="GO" id="GO:0016020">
    <property type="term" value="C:membrane"/>
    <property type="evidence" value="ECO:0007669"/>
    <property type="project" value="UniProtKB-SubCell"/>
</dbReference>
<dbReference type="Pfam" id="PF03040">
    <property type="entry name" value="CemA"/>
    <property type="match status" value="1"/>
</dbReference>
<dbReference type="GO" id="GO:0006813">
    <property type="term" value="P:potassium ion transport"/>
    <property type="evidence" value="ECO:0007669"/>
    <property type="project" value="UniProtKB-KW"/>
</dbReference>
<reference evidence="14" key="1">
    <citation type="journal article" date="2019" name="PLoS ONE">
        <title>Complete Chloroplast Genomes of Vachellia nilotica and Senegalia senegal: Comparative Genomics and Phylogenomic Placement in a New Generic System.</title>
        <authorList>
            <person name="Asaf S."/>
            <person name="Khan A."/>
            <person name="Khan A.L."/>
            <person name="Al-Harrasi A."/>
            <person name="Al-Rawahi A."/>
        </authorList>
    </citation>
    <scope>NUCLEOTIDE SEQUENCE</scope>
</reference>
<organism evidence="14">
    <name type="scientific">Vachellia nilotica</name>
    <name type="common">Egyptian acacia</name>
    <dbReference type="NCBI Taxonomy" id="138033"/>
    <lineage>
        <taxon>Eukaryota</taxon>
        <taxon>Viridiplantae</taxon>
        <taxon>Streptophyta</taxon>
        <taxon>Embryophyta</taxon>
        <taxon>Tracheophyta</taxon>
        <taxon>Spermatophyta</taxon>
        <taxon>Magnoliopsida</taxon>
        <taxon>eudicotyledons</taxon>
        <taxon>Gunneridae</taxon>
        <taxon>Pentapetalae</taxon>
        <taxon>rosids</taxon>
        <taxon>fabids</taxon>
        <taxon>Fabales</taxon>
        <taxon>Fabaceae</taxon>
        <taxon>Caesalpinioideae</taxon>
        <taxon>mimosoid clade</taxon>
        <taxon>Acacieae</taxon>
        <taxon>Vachellia</taxon>
    </lineage>
</organism>
<comment type="similarity">
    <text evidence="12">Belongs to the CemA family.</text>
</comment>
<keyword evidence="9 13" id="KW-1133">Transmembrane helix</keyword>
<comment type="subcellular location">
    <subcellularLocation>
        <location evidence="1">Membrane</location>
        <topology evidence="1">Multi-pass membrane protein</topology>
    </subcellularLocation>
</comment>
<evidence type="ECO:0000256" key="4">
    <source>
        <dbReference type="ARBA" id="ARBA00022538"/>
    </source>
</evidence>
<gene>
    <name evidence="14" type="primary">cemA</name>
</gene>
<accession>A0A650F350</accession>
<keyword evidence="2" id="KW-0813">Transport</keyword>
<dbReference type="InterPro" id="IPR004282">
    <property type="entry name" value="CemA"/>
</dbReference>
<keyword evidence="4" id="KW-0633">Potassium transport</keyword>
<keyword evidence="7" id="KW-0375">Hydrogen ion transport</keyword>
<keyword evidence="5 13" id="KW-0812">Transmembrane</keyword>
<evidence type="ECO:0000313" key="14">
    <source>
        <dbReference type="EMBL" id="QGT77153.1"/>
    </source>
</evidence>
<evidence type="ECO:0000256" key="6">
    <source>
        <dbReference type="ARBA" id="ARBA00022780"/>
    </source>
</evidence>
<dbReference type="EMBL" id="MK645904">
    <property type="protein sequence ID" value="QGT77153.1"/>
    <property type="molecule type" value="Genomic_DNA"/>
</dbReference>
<dbReference type="GeneID" id="43560428"/>
<name>A0A650F350_9FABA</name>
<evidence type="ECO:0000256" key="2">
    <source>
        <dbReference type="ARBA" id="ARBA00022448"/>
    </source>
</evidence>
<keyword evidence="10" id="KW-0406">Ion transport</keyword>
<evidence type="ECO:0000256" key="1">
    <source>
        <dbReference type="ARBA" id="ARBA00004141"/>
    </source>
</evidence>
<evidence type="ECO:0000256" key="8">
    <source>
        <dbReference type="ARBA" id="ARBA00022958"/>
    </source>
</evidence>
<keyword evidence="14" id="KW-0934">Plastid</keyword>
<evidence type="ECO:0000256" key="13">
    <source>
        <dbReference type="SAM" id="Phobius"/>
    </source>
</evidence>
<evidence type="ECO:0000256" key="10">
    <source>
        <dbReference type="ARBA" id="ARBA00023065"/>
    </source>
</evidence>